<evidence type="ECO:0000256" key="2">
    <source>
        <dbReference type="ARBA" id="ARBA00022553"/>
    </source>
</evidence>
<dbReference type="SUPFAM" id="SSF47336">
    <property type="entry name" value="ACP-like"/>
    <property type="match status" value="1"/>
</dbReference>
<dbReference type="SMART" id="SM00822">
    <property type="entry name" value="PKS_KR"/>
    <property type="match status" value="1"/>
</dbReference>
<dbReference type="InterPro" id="IPR036736">
    <property type="entry name" value="ACP-like_sf"/>
</dbReference>
<dbReference type="Proteomes" id="UP000799757">
    <property type="component" value="Unassembled WGS sequence"/>
</dbReference>
<sequence>DLEAKGVKVQCSVCDIGNRQVLEDTIQKASTTMPPIKGCFQAAMVLQDRPFGTMSYAEWTESVRPKVQGSWNLHTVLPSGMDFFLMLASTSGILGNAGQSNNAAGNTFLDALAQYRTALGEKAVALDLGMILGEGFVIENKDFQAKLLRLNLLQPLKQEDIFSIFDFYCNPDTRIDSTKASQVTTGIELPASILQSGREVPEALQRSLFSLLHQIQPNRAVITTGTANAQDVSELLKEATTVQEAAAIIAEALKNKLCKLLGVELDERSVNDRMESFGVNSLLALELRNWLLRDVRAELAVFEILGDSKLGDIGLLAARKSLLIRKEGRET</sequence>
<dbReference type="InterPro" id="IPR036291">
    <property type="entry name" value="NAD(P)-bd_dom_sf"/>
</dbReference>
<keyword evidence="1" id="KW-0596">Phosphopantetheine</keyword>
<name>A0A6A6X4Q9_9PLEO</name>
<gene>
    <name evidence="4" type="ORF">K505DRAFT_249672</name>
</gene>
<dbReference type="AlphaFoldDB" id="A0A6A6X4Q9"/>
<dbReference type="GO" id="GO:0006633">
    <property type="term" value="P:fatty acid biosynthetic process"/>
    <property type="evidence" value="ECO:0007669"/>
    <property type="project" value="TreeGrafter"/>
</dbReference>
<feature type="domain" description="Carrier" evidence="3">
    <location>
        <begin position="244"/>
        <end position="321"/>
    </location>
</feature>
<dbReference type="SMART" id="SM00823">
    <property type="entry name" value="PKS_PP"/>
    <property type="match status" value="1"/>
</dbReference>
<dbReference type="InterPro" id="IPR009081">
    <property type="entry name" value="PP-bd_ACP"/>
</dbReference>
<dbReference type="InterPro" id="IPR013968">
    <property type="entry name" value="PKS_KR"/>
</dbReference>
<dbReference type="EMBL" id="MU002036">
    <property type="protein sequence ID" value="KAF2791123.1"/>
    <property type="molecule type" value="Genomic_DNA"/>
</dbReference>
<dbReference type="Pfam" id="PF00550">
    <property type="entry name" value="PP-binding"/>
    <property type="match status" value="1"/>
</dbReference>
<dbReference type="InterPro" id="IPR020806">
    <property type="entry name" value="PKS_PP-bd"/>
</dbReference>
<evidence type="ECO:0000256" key="1">
    <source>
        <dbReference type="ARBA" id="ARBA00022450"/>
    </source>
</evidence>
<dbReference type="Gene3D" id="3.40.50.720">
    <property type="entry name" value="NAD(P)-binding Rossmann-like Domain"/>
    <property type="match status" value="1"/>
</dbReference>
<dbReference type="PROSITE" id="PS00012">
    <property type="entry name" value="PHOSPHOPANTETHEINE"/>
    <property type="match status" value="1"/>
</dbReference>
<protein>
    <submittedName>
        <fullName evidence="4">KR-domain-containing protein</fullName>
    </submittedName>
</protein>
<reference evidence="4" key="1">
    <citation type="journal article" date="2020" name="Stud. Mycol.">
        <title>101 Dothideomycetes genomes: a test case for predicting lifestyles and emergence of pathogens.</title>
        <authorList>
            <person name="Haridas S."/>
            <person name="Albert R."/>
            <person name="Binder M."/>
            <person name="Bloem J."/>
            <person name="Labutti K."/>
            <person name="Salamov A."/>
            <person name="Andreopoulos B."/>
            <person name="Baker S."/>
            <person name="Barry K."/>
            <person name="Bills G."/>
            <person name="Bluhm B."/>
            <person name="Cannon C."/>
            <person name="Castanera R."/>
            <person name="Culley D."/>
            <person name="Daum C."/>
            <person name="Ezra D."/>
            <person name="Gonzalez J."/>
            <person name="Henrissat B."/>
            <person name="Kuo A."/>
            <person name="Liang C."/>
            <person name="Lipzen A."/>
            <person name="Lutzoni F."/>
            <person name="Magnuson J."/>
            <person name="Mondo S."/>
            <person name="Nolan M."/>
            <person name="Ohm R."/>
            <person name="Pangilinan J."/>
            <person name="Park H.-J."/>
            <person name="Ramirez L."/>
            <person name="Alfaro M."/>
            <person name="Sun H."/>
            <person name="Tritt A."/>
            <person name="Yoshinaga Y."/>
            <person name="Zwiers L.-H."/>
            <person name="Turgeon B."/>
            <person name="Goodwin S."/>
            <person name="Spatafora J."/>
            <person name="Crous P."/>
            <person name="Grigoriev I."/>
        </authorList>
    </citation>
    <scope>NUCLEOTIDE SEQUENCE</scope>
    <source>
        <strain evidence="4">CBS 109.77</strain>
    </source>
</reference>
<proteinExistence type="predicted"/>
<dbReference type="GO" id="GO:0004312">
    <property type="term" value="F:fatty acid synthase activity"/>
    <property type="evidence" value="ECO:0007669"/>
    <property type="project" value="TreeGrafter"/>
</dbReference>
<dbReference type="InterPro" id="IPR057326">
    <property type="entry name" value="KR_dom"/>
</dbReference>
<evidence type="ECO:0000313" key="5">
    <source>
        <dbReference type="Proteomes" id="UP000799757"/>
    </source>
</evidence>
<keyword evidence="5" id="KW-1185">Reference proteome</keyword>
<evidence type="ECO:0000259" key="3">
    <source>
        <dbReference type="PROSITE" id="PS50075"/>
    </source>
</evidence>
<dbReference type="PANTHER" id="PTHR43775:SF29">
    <property type="entry name" value="ASPERFURANONE POLYKETIDE SYNTHASE AFOG-RELATED"/>
    <property type="match status" value="1"/>
</dbReference>
<dbReference type="OrthoDB" id="329835at2759"/>
<evidence type="ECO:0000313" key="4">
    <source>
        <dbReference type="EMBL" id="KAF2791123.1"/>
    </source>
</evidence>
<organism evidence="4 5">
    <name type="scientific">Melanomma pulvis-pyrius CBS 109.77</name>
    <dbReference type="NCBI Taxonomy" id="1314802"/>
    <lineage>
        <taxon>Eukaryota</taxon>
        <taxon>Fungi</taxon>
        <taxon>Dikarya</taxon>
        <taxon>Ascomycota</taxon>
        <taxon>Pezizomycotina</taxon>
        <taxon>Dothideomycetes</taxon>
        <taxon>Pleosporomycetidae</taxon>
        <taxon>Pleosporales</taxon>
        <taxon>Melanommataceae</taxon>
        <taxon>Melanomma</taxon>
    </lineage>
</organism>
<dbReference type="InterPro" id="IPR050091">
    <property type="entry name" value="PKS_NRPS_Biosynth_Enz"/>
</dbReference>
<dbReference type="PANTHER" id="PTHR43775">
    <property type="entry name" value="FATTY ACID SYNTHASE"/>
    <property type="match status" value="1"/>
</dbReference>
<dbReference type="PROSITE" id="PS50075">
    <property type="entry name" value="CARRIER"/>
    <property type="match status" value="1"/>
</dbReference>
<dbReference type="Pfam" id="PF08659">
    <property type="entry name" value="KR"/>
    <property type="match status" value="1"/>
</dbReference>
<dbReference type="InterPro" id="IPR006162">
    <property type="entry name" value="Ppantetheine_attach_site"/>
</dbReference>
<dbReference type="GO" id="GO:0044550">
    <property type="term" value="P:secondary metabolite biosynthetic process"/>
    <property type="evidence" value="ECO:0007669"/>
    <property type="project" value="TreeGrafter"/>
</dbReference>
<dbReference type="SUPFAM" id="SSF51735">
    <property type="entry name" value="NAD(P)-binding Rossmann-fold domains"/>
    <property type="match status" value="1"/>
</dbReference>
<accession>A0A6A6X4Q9</accession>
<keyword evidence="2" id="KW-0597">Phosphoprotein</keyword>
<dbReference type="GO" id="GO:0031177">
    <property type="term" value="F:phosphopantetheine binding"/>
    <property type="evidence" value="ECO:0007669"/>
    <property type="project" value="InterPro"/>
</dbReference>
<feature type="non-terminal residue" evidence="4">
    <location>
        <position position="1"/>
    </location>
</feature>